<organism evidence="2 3">
    <name type="scientific">Barnesiella intestinihominis YIT 11860</name>
    <dbReference type="NCBI Taxonomy" id="742726"/>
    <lineage>
        <taxon>Bacteria</taxon>
        <taxon>Pseudomonadati</taxon>
        <taxon>Bacteroidota</taxon>
        <taxon>Bacteroidia</taxon>
        <taxon>Bacteroidales</taxon>
        <taxon>Barnesiellaceae</taxon>
        <taxon>Barnesiella</taxon>
    </lineage>
</organism>
<keyword evidence="3" id="KW-1185">Reference proteome</keyword>
<dbReference type="eggNOG" id="ENOG5032TIQ">
    <property type="taxonomic scope" value="Bacteria"/>
</dbReference>
<protein>
    <recommendedName>
        <fullName evidence="1">MACPF domain-containing protein</fullName>
    </recommendedName>
</protein>
<gene>
    <name evidence="2" type="ORF">HMPREF9448_02774</name>
</gene>
<dbReference type="STRING" id="742726.HMPREF9448_02774"/>
<dbReference type="PROSITE" id="PS51257">
    <property type="entry name" value="PROKAR_LIPOPROTEIN"/>
    <property type="match status" value="1"/>
</dbReference>
<evidence type="ECO:0000259" key="1">
    <source>
        <dbReference type="PROSITE" id="PS51412"/>
    </source>
</evidence>
<dbReference type="GeneID" id="77849945"/>
<dbReference type="PROSITE" id="PS51412">
    <property type="entry name" value="MACPF_2"/>
    <property type="match status" value="1"/>
</dbReference>
<dbReference type="Proteomes" id="UP000006044">
    <property type="component" value="Unassembled WGS sequence"/>
</dbReference>
<sequence length="463" mass="52339">MRNFIYAIGVCSLLFSCNSELETLPEEFNTEGTAPLVTRVAAHPKYGVLGWGYDVTGNYMSHGKGVTLPVIDIDRFEAENFDRIVLDSSTSQETEYYYGTTAEEYLKRVGDNVDTGVDAKKALFSLTITGNYQKNTSYSSEYSFAGCDHYYSLKRCYIRAAVERLQNYLSDTFREDLAELPAEDIVDFYGTHVLADIRMGGRVSFLYKTYAGKENVEAITKAGFKVDVLNLFSIGNEYQVNTSLAVNNSRQLATINVTGGTDALLETFDPIKEQPRFGSVADWQRTVNADNAGLIDVELPRLIPIYELAADPTVKAALKEAVANYIESKRLKQLFPLYEYFRANKMDHYATSVWQGLANGLWEYQGVIGYVYLGPEPGTIPLYLYYNKKCVNHYCTPVYQGEKKGDYVLEGITAYIYEKQEPGTVPLYMYYNGRRCDHYVTIVWQGNKKGDYVYEGNAGYVYP</sequence>
<dbReference type="InterPro" id="IPR020864">
    <property type="entry name" value="MACPF"/>
</dbReference>
<dbReference type="AlphaFoldDB" id="K0WV70"/>
<name>K0WV70_9BACT</name>
<dbReference type="RefSeq" id="WP_008863145.1">
    <property type="nucleotide sequence ID" value="NZ_CAXSNY010000004.1"/>
</dbReference>
<reference evidence="2 3" key="1">
    <citation type="submission" date="2012-08" db="EMBL/GenBank/DDBJ databases">
        <title>The Genome Sequence of Barnesiella intestinihominis YIT 11860.</title>
        <authorList>
            <consortium name="The Broad Institute Genome Sequencing Platform"/>
            <person name="Earl A."/>
            <person name="Ward D."/>
            <person name="Feldgarden M."/>
            <person name="Gevers D."/>
            <person name="Morotomi M."/>
            <person name="Walker B."/>
            <person name="Young S.K."/>
            <person name="Zeng Q."/>
            <person name="Gargeya S."/>
            <person name="Fitzgerald M."/>
            <person name="Haas B."/>
            <person name="Abouelleil A."/>
            <person name="Alvarado L."/>
            <person name="Arachchi H.M."/>
            <person name="Berlin A.M."/>
            <person name="Chapman S.B."/>
            <person name="Goldberg J."/>
            <person name="Griggs A."/>
            <person name="Gujja S."/>
            <person name="Hansen M."/>
            <person name="Howarth C."/>
            <person name="Imamovic A."/>
            <person name="Larimer J."/>
            <person name="McCowen C."/>
            <person name="Montmayeur A."/>
            <person name="Murphy C."/>
            <person name="Neiman D."/>
            <person name="Pearson M."/>
            <person name="Priest M."/>
            <person name="Roberts A."/>
            <person name="Saif S."/>
            <person name="Shea T."/>
            <person name="Sisk P."/>
            <person name="Sykes S."/>
            <person name="Wortman J."/>
            <person name="Nusbaum C."/>
            <person name="Birren B."/>
        </authorList>
    </citation>
    <scope>NUCLEOTIDE SEQUENCE [LARGE SCALE GENOMIC DNA]</scope>
    <source>
        <strain evidence="2 3">YIT 11860</strain>
    </source>
</reference>
<dbReference type="PATRIC" id="fig|742726.3.peg.2889"/>
<evidence type="ECO:0000313" key="3">
    <source>
        <dbReference type="Proteomes" id="UP000006044"/>
    </source>
</evidence>
<dbReference type="EMBL" id="ADLE01000018">
    <property type="protein sequence ID" value="EJZ62091.1"/>
    <property type="molecule type" value="Genomic_DNA"/>
</dbReference>
<dbReference type="Pfam" id="PF01823">
    <property type="entry name" value="MACPF"/>
    <property type="match status" value="1"/>
</dbReference>
<dbReference type="InterPro" id="IPR043708">
    <property type="entry name" value="DUF5648"/>
</dbReference>
<dbReference type="OrthoDB" id="1038436at2"/>
<accession>K0WV70</accession>
<dbReference type="HOGENOM" id="CLU_043117_0_0_10"/>
<feature type="domain" description="MACPF" evidence="1">
    <location>
        <begin position="7"/>
        <end position="342"/>
    </location>
</feature>
<comment type="caution">
    <text evidence="2">The sequence shown here is derived from an EMBL/GenBank/DDBJ whole genome shotgun (WGS) entry which is preliminary data.</text>
</comment>
<evidence type="ECO:0000313" key="2">
    <source>
        <dbReference type="EMBL" id="EJZ62091.1"/>
    </source>
</evidence>
<proteinExistence type="predicted"/>
<dbReference type="Pfam" id="PF18885">
    <property type="entry name" value="DUF5648"/>
    <property type="match status" value="1"/>
</dbReference>